<dbReference type="SMART" id="SM00418">
    <property type="entry name" value="HTH_ARSR"/>
    <property type="match status" value="1"/>
</dbReference>
<evidence type="ECO:0000313" key="4">
    <source>
        <dbReference type="Proteomes" id="UP000217446"/>
    </source>
</evidence>
<dbReference type="GO" id="GO:0003700">
    <property type="term" value="F:DNA-binding transcription factor activity"/>
    <property type="evidence" value="ECO:0007669"/>
    <property type="project" value="InterPro"/>
</dbReference>
<keyword evidence="4" id="KW-1185">Reference proteome</keyword>
<dbReference type="InterPro" id="IPR036390">
    <property type="entry name" value="WH_DNA-bd_sf"/>
</dbReference>
<gene>
    <name evidence="3" type="ORF">SO3561_03624</name>
</gene>
<feature type="region of interest" description="Disordered" evidence="1">
    <location>
        <begin position="1"/>
        <end position="39"/>
    </location>
</feature>
<dbReference type="InterPro" id="IPR001845">
    <property type="entry name" value="HTH_ArsR_DNA-bd_dom"/>
</dbReference>
<dbReference type="InterPro" id="IPR011991">
    <property type="entry name" value="ArsR-like_HTH"/>
</dbReference>
<comment type="caution">
    <text evidence="3">The sequence shown here is derived from an EMBL/GenBank/DDBJ whole genome shotgun (WGS) entry which is preliminary data.</text>
</comment>
<dbReference type="SUPFAM" id="SSF46785">
    <property type="entry name" value="Winged helix' DNA-binding domain"/>
    <property type="match status" value="1"/>
</dbReference>
<dbReference type="EMBL" id="BDQI01000006">
    <property type="protein sequence ID" value="GAX52116.1"/>
    <property type="molecule type" value="Genomic_DNA"/>
</dbReference>
<sequence length="141" mass="15222">MTAQSRESTARGGRATVESRQATAAASHRTPPVHTPPGDVPLEAALLALADPVRQTLVRELAGAADWERACGSFDVPVTKATLSRHFAVLREAGLLEQRDAGPKRLNRLRRTEFDERFPGLLDLVLRTEDTGDIGDTGVKA</sequence>
<organism evidence="3 4">
    <name type="scientific">Streptomyces olivochromogenes</name>
    <dbReference type="NCBI Taxonomy" id="1963"/>
    <lineage>
        <taxon>Bacteria</taxon>
        <taxon>Bacillati</taxon>
        <taxon>Actinomycetota</taxon>
        <taxon>Actinomycetes</taxon>
        <taxon>Kitasatosporales</taxon>
        <taxon>Streptomycetaceae</taxon>
        <taxon>Streptomyces</taxon>
    </lineage>
</organism>
<feature type="domain" description="HTH arsR-type" evidence="2">
    <location>
        <begin position="45"/>
        <end position="123"/>
    </location>
</feature>
<dbReference type="CDD" id="cd00090">
    <property type="entry name" value="HTH_ARSR"/>
    <property type="match status" value="1"/>
</dbReference>
<dbReference type="InterPro" id="IPR036388">
    <property type="entry name" value="WH-like_DNA-bd_sf"/>
</dbReference>
<proteinExistence type="predicted"/>
<dbReference type="Gene3D" id="1.10.10.10">
    <property type="entry name" value="Winged helix-like DNA-binding domain superfamily/Winged helix DNA-binding domain"/>
    <property type="match status" value="1"/>
</dbReference>
<protein>
    <submittedName>
        <fullName evidence="3">Transcriptional regulator</fullName>
    </submittedName>
</protein>
<reference evidence="4" key="1">
    <citation type="submission" date="2017-05" db="EMBL/GenBank/DDBJ databases">
        <title>Streptomyces olivochromogenes NBRC 3561 whole genome shotgun sequence.</title>
        <authorList>
            <person name="Dohra H."/>
            <person name="Kodani S."/>
        </authorList>
    </citation>
    <scope>NUCLEOTIDE SEQUENCE [LARGE SCALE GENOMIC DNA]</scope>
    <source>
        <strain evidence="4">NBRC 3561</strain>
    </source>
</reference>
<dbReference type="PRINTS" id="PR00778">
    <property type="entry name" value="HTHARSR"/>
</dbReference>
<name>A0A250VDK4_STROL</name>
<evidence type="ECO:0000313" key="3">
    <source>
        <dbReference type="EMBL" id="GAX52116.1"/>
    </source>
</evidence>
<accession>A0A250VDK4</accession>
<dbReference type="RefSeq" id="WP_079065217.1">
    <property type="nucleotide sequence ID" value="NZ_BDQI01000006.1"/>
</dbReference>
<dbReference type="AlphaFoldDB" id="A0A250VDK4"/>
<dbReference type="Proteomes" id="UP000217446">
    <property type="component" value="Unassembled WGS sequence"/>
</dbReference>
<evidence type="ECO:0000256" key="1">
    <source>
        <dbReference type="SAM" id="MobiDB-lite"/>
    </source>
</evidence>
<evidence type="ECO:0000259" key="2">
    <source>
        <dbReference type="SMART" id="SM00418"/>
    </source>
</evidence>